<dbReference type="Gramene" id="Potri.008G003600.5.v4.1">
    <property type="protein sequence ID" value="Potri.008G003600.5.v4.1"/>
    <property type="gene ID" value="Potri.008G003600.v4.1"/>
</dbReference>
<protein>
    <recommendedName>
        <fullName evidence="5">Pentacotripeptide-repeat region of PRORP domain-containing protein</fullName>
    </recommendedName>
</protein>
<dbReference type="InterPro" id="IPR011990">
    <property type="entry name" value="TPR-like_helical_dom_sf"/>
</dbReference>
<dbReference type="AlphaFoldDB" id="A0A3N7FHX5"/>
<dbReference type="GO" id="GO:0003723">
    <property type="term" value="F:RNA binding"/>
    <property type="evidence" value="ECO:0007669"/>
    <property type="project" value="InterPro"/>
</dbReference>
<dbReference type="Gene3D" id="1.25.40.10">
    <property type="entry name" value="Tetratricopeptide repeat domain"/>
    <property type="match status" value="3"/>
</dbReference>
<dbReference type="SMR" id="A0A3N7FHX5"/>
<evidence type="ECO:0008006" key="5">
    <source>
        <dbReference type="Google" id="ProtNLM"/>
    </source>
</evidence>
<dbReference type="PANTHER" id="PTHR47926:SF526">
    <property type="entry name" value="PENTACOTRIPEPTIDE-REPEAT REGION OF PRORP DOMAIN-CONTAINING PROTEIN"/>
    <property type="match status" value="1"/>
</dbReference>
<dbReference type="NCBIfam" id="TIGR00756">
    <property type="entry name" value="PPR"/>
    <property type="match status" value="4"/>
</dbReference>
<dbReference type="EMBL" id="CM009297">
    <property type="protein sequence ID" value="RQO93970.1"/>
    <property type="molecule type" value="Genomic_DNA"/>
</dbReference>
<feature type="repeat" description="PPR" evidence="2">
    <location>
        <begin position="125"/>
        <end position="159"/>
    </location>
</feature>
<dbReference type="FunFam" id="1.25.40.10:FF:000184">
    <property type="entry name" value="Pentatricopeptide repeat-containing protein, chloroplastic"/>
    <property type="match status" value="1"/>
</dbReference>
<evidence type="ECO:0000313" key="4">
    <source>
        <dbReference type="Proteomes" id="UP000006729"/>
    </source>
</evidence>
<dbReference type="InterPro" id="IPR046960">
    <property type="entry name" value="PPR_At4g14850-like_plant"/>
</dbReference>
<proteinExistence type="predicted"/>
<dbReference type="OrthoDB" id="820587at2759"/>
<dbReference type="InParanoid" id="A0A3N7FHX5"/>
<keyword evidence="4" id="KW-1185">Reference proteome</keyword>
<dbReference type="Pfam" id="PF13041">
    <property type="entry name" value="PPR_2"/>
    <property type="match status" value="1"/>
</dbReference>
<feature type="repeat" description="PPR" evidence="2">
    <location>
        <begin position="263"/>
        <end position="297"/>
    </location>
</feature>
<sequence>MQSRLEEGEENKVQMLVDEKGVNIPTTGTGTDLTRTSSPSTCTTATATCTTTSSRALQQRLFSLLQRKQQPTLKHVTQIHAQILINGFSRTKNFLLVHLLSFYSNSSAHHLLSAHYVFKDIQSPSTILWNQMIRAHARSQTPAKSIQFFNQMLLTDSRPDAHTYSFLLAACTSSLSLREGQQVHSKVLTNGYYSSNVFLMSKLVNFYAAVVGGEGAALASARKVFDDMSERNVVCWNSMLAGYMRRGNLDGARRIFYEMPERNVVSWTTMISGYAKNGKCKQALNLFDQMRKAGVELDQVVLLAALTACAELGDLKMGMWIHSYIQDTFVGSNQRVLVSLNNALIHMYASCGMIDEAYEVFRWMPERSAVSWTSLITAFAKQGYAQAVLEIFRSMQRLGTSEARPDGITFIGVLCACSHAGLVDEGRQLFKDMIQRWGIKPRIEHYGCMVDLLSRAGFLDEAQELIATMPVKPNNAVWGALLGGCRFYRNAELASLVSQKLVAEPDPDKAAGYLSLLAQVYASAEKWQDVATVRQKMVAMGVKKPAGQSWVQINEVVHDSVSVDKTHKNTSSIYEMLGKIHQASKVERL</sequence>
<feature type="repeat" description="PPR" evidence="2">
    <location>
        <begin position="368"/>
        <end position="402"/>
    </location>
</feature>
<dbReference type="Pfam" id="PF20431">
    <property type="entry name" value="E_motif"/>
    <property type="match status" value="1"/>
</dbReference>
<dbReference type="FunFam" id="1.25.40.10:FF:000348">
    <property type="entry name" value="Pentatricopeptide repeat-containing protein chloroplastic"/>
    <property type="match status" value="1"/>
</dbReference>
<dbReference type="InterPro" id="IPR046848">
    <property type="entry name" value="E_motif"/>
</dbReference>
<dbReference type="Gramene" id="Potri.008G003600.3.v4.1">
    <property type="protein sequence ID" value="Potri.008G003600.3.v4.1"/>
    <property type="gene ID" value="Potri.008G003600.v4.1"/>
</dbReference>
<dbReference type="PROSITE" id="PS51375">
    <property type="entry name" value="PPR"/>
    <property type="match status" value="5"/>
</dbReference>
<name>A0A3N7FHX5_POPTR</name>
<feature type="repeat" description="PPR" evidence="2">
    <location>
        <begin position="406"/>
        <end position="441"/>
    </location>
</feature>
<evidence type="ECO:0000313" key="3">
    <source>
        <dbReference type="EMBL" id="RQO93970.1"/>
    </source>
</evidence>
<dbReference type="GO" id="GO:0009451">
    <property type="term" value="P:RNA modification"/>
    <property type="evidence" value="ECO:0007669"/>
    <property type="project" value="InterPro"/>
</dbReference>
<dbReference type="STRING" id="3694.A0A3N7FHX5"/>
<evidence type="ECO:0000256" key="2">
    <source>
        <dbReference type="PROSITE-ProRule" id="PRU00708"/>
    </source>
</evidence>
<dbReference type="Gramene" id="Potri.008G003600.4.v4.1">
    <property type="protein sequence ID" value="Potri.008G003600.4.v4.1"/>
    <property type="gene ID" value="Potri.008G003600.v4.1"/>
</dbReference>
<keyword evidence="1" id="KW-0677">Repeat</keyword>
<dbReference type="PANTHER" id="PTHR47926">
    <property type="entry name" value="PENTATRICOPEPTIDE REPEAT-CONTAINING PROTEIN"/>
    <property type="match status" value="1"/>
</dbReference>
<reference evidence="3 4" key="1">
    <citation type="journal article" date="2006" name="Science">
        <title>The genome of black cottonwood, Populus trichocarpa (Torr. &amp; Gray).</title>
        <authorList>
            <person name="Tuskan G.A."/>
            <person name="Difazio S."/>
            <person name="Jansson S."/>
            <person name="Bohlmann J."/>
            <person name="Grigoriev I."/>
            <person name="Hellsten U."/>
            <person name="Putnam N."/>
            <person name="Ralph S."/>
            <person name="Rombauts S."/>
            <person name="Salamov A."/>
            <person name="Schein J."/>
            <person name="Sterck L."/>
            <person name="Aerts A."/>
            <person name="Bhalerao R.R."/>
            <person name="Bhalerao R.P."/>
            <person name="Blaudez D."/>
            <person name="Boerjan W."/>
            <person name="Brun A."/>
            <person name="Brunner A."/>
            <person name="Busov V."/>
            <person name="Campbell M."/>
            <person name="Carlson J."/>
            <person name="Chalot M."/>
            <person name="Chapman J."/>
            <person name="Chen G.L."/>
            <person name="Cooper D."/>
            <person name="Coutinho P.M."/>
            <person name="Couturier J."/>
            <person name="Covert S."/>
            <person name="Cronk Q."/>
            <person name="Cunningham R."/>
            <person name="Davis J."/>
            <person name="Degroeve S."/>
            <person name="Dejardin A."/>
            <person name="Depamphilis C."/>
            <person name="Detter J."/>
            <person name="Dirks B."/>
            <person name="Dubchak I."/>
            <person name="Duplessis S."/>
            <person name="Ehlting J."/>
            <person name="Ellis B."/>
            <person name="Gendler K."/>
            <person name="Goodstein D."/>
            <person name="Gribskov M."/>
            <person name="Grimwood J."/>
            <person name="Groover A."/>
            <person name="Gunter L."/>
            <person name="Hamberger B."/>
            <person name="Heinze B."/>
            <person name="Helariutta Y."/>
            <person name="Henrissat B."/>
            <person name="Holligan D."/>
            <person name="Holt R."/>
            <person name="Huang W."/>
            <person name="Islam-Faridi N."/>
            <person name="Jones S."/>
            <person name="Jones-Rhoades M."/>
            <person name="Jorgensen R."/>
            <person name="Joshi C."/>
            <person name="Kangasjarvi J."/>
            <person name="Karlsson J."/>
            <person name="Kelleher C."/>
            <person name="Kirkpatrick R."/>
            <person name="Kirst M."/>
            <person name="Kohler A."/>
            <person name="Kalluri U."/>
            <person name="Larimer F."/>
            <person name="Leebens-Mack J."/>
            <person name="Leple J.C."/>
            <person name="Locascio P."/>
            <person name="Lou Y."/>
            <person name="Lucas S."/>
            <person name="Martin F."/>
            <person name="Montanini B."/>
            <person name="Napoli C."/>
            <person name="Nelson D.R."/>
            <person name="Nelson C."/>
            <person name="Nieminen K."/>
            <person name="Nilsson O."/>
            <person name="Pereda V."/>
            <person name="Peter G."/>
            <person name="Philippe R."/>
            <person name="Pilate G."/>
            <person name="Poliakov A."/>
            <person name="Razumovskaya J."/>
            <person name="Richardson P."/>
            <person name="Rinaldi C."/>
            <person name="Ritland K."/>
            <person name="Rouze P."/>
            <person name="Ryaboy D."/>
            <person name="Schmutz J."/>
            <person name="Schrader J."/>
            <person name="Segerman B."/>
            <person name="Shin H."/>
            <person name="Siddiqui A."/>
            <person name="Sterky F."/>
            <person name="Terry A."/>
            <person name="Tsai C.J."/>
            <person name="Uberbacher E."/>
            <person name="Unneberg P."/>
            <person name="Vahala J."/>
            <person name="Wall K."/>
            <person name="Wessler S."/>
            <person name="Yang G."/>
            <person name="Yin T."/>
            <person name="Douglas C."/>
            <person name="Marra M."/>
            <person name="Sandberg G."/>
            <person name="Van de Peer Y."/>
            <person name="Rokhsar D."/>
        </authorList>
    </citation>
    <scope>NUCLEOTIDE SEQUENCE [LARGE SCALE GENOMIC DNA]</scope>
    <source>
        <strain evidence="4">cv. Nisqually</strain>
    </source>
</reference>
<organism evidence="3 4">
    <name type="scientific">Populus trichocarpa</name>
    <name type="common">Western balsam poplar</name>
    <name type="synonym">Populus balsamifera subsp. trichocarpa</name>
    <dbReference type="NCBI Taxonomy" id="3694"/>
    <lineage>
        <taxon>Eukaryota</taxon>
        <taxon>Viridiplantae</taxon>
        <taxon>Streptophyta</taxon>
        <taxon>Embryophyta</taxon>
        <taxon>Tracheophyta</taxon>
        <taxon>Spermatophyta</taxon>
        <taxon>Magnoliopsida</taxon>
        <taxon>eudicotyledons</taxon>
        <taxon>Gunneridae</taxon>
        <taxon>Pentapetalae</taxon>
        <taxon>rosids</taxon>
        <taxon>fabids</taxon>
        <taxon>Malpighiales</taxon>
        <taxon>Salicaceae</taxon>
        <taxon>Saliceae</taxon>
        <taxon>Populus</taxon>
    </lineage>
</organism>
<evidence type="ECO:0000256" key="1">
    <source>
        <dbReference type="ARBA" id="ARBA00022737"/>
    </source>
</evidence>
<accession>A0A3N7FHX5</accession>
<gene>
    <name evidence="3" type="ORF">POPTR_008G003600</name>
</gene>
<dbReference type="Proteomes" id="UP000006729">
    <property type="component" value="Chromosome 8"/>
</dbReference>
<dbReference type="OMA" id="MGVKKPP"/>
<dbReference type="Pfam" id="PF01535">
    <property type="entry name" value="PPR"/>
    <property type="match status" value="4"/>
</dbReference>
<feature type="repeat" description="PPR" evidence="2">
    <location>
        <begin position="232"/>
        <end position="262"/>
    </location>
</feature>
<dbReference type="InterPro" id="IPR002885">
    <property type="entry name" value="PPR_rpt"/>
</dbReference>